<dbReference type="PANTHER" id="PTHR34308:SF1">
    <property type="entry name" value="COBALAMIN BIOSYNTHESIS PROTEIN CBIB"/>
    <property type="match status" value="1"/>
</dbReference>
<keyword evidence="5" id="KW-0169">Cobalamin biosynthesis</keyword>
<dbReference type="UniPathway" id="UPA00148"/>
<dbReference type="Pfam" id="PF03186">
    <property type="entry name" value="CobD_Cbib"/>
    <property type="match status" value="1"/>
</dbReference>
<gene>
    <name evidence="9" type="primary">cobD</name>
    <name evidence="9" type="ORF">KILIM_016_00010</name>
</gene>
<evidence type="ECO:0000256" key="5">
    <source>
        <dbReference type="ARBA" id="ARBA00022573"/>
    </source>
</evidence>
<dbReference type="AlphaFoldDB" id="K6WMM5"/>
<dbReference type="STRING" id="1184609.KILIM_016_00010"/>
<feature type="non-terminal residue" evidence="9">
    <location>
        <position position="238"/>
    </location>
</feature>
<evidence type="ECO:0000313" key="10">
    <source>
        <dbReference type="Proteomes" id="UP000008366"/>
    </source>
</evidence>
<evidence type="ECO:0000256" key="7">
    <source>
        <dbReference type="ARBA" id="ARBA00022989"/>
    </source>
</evidence>
<dbReference type="RefSeq" id="WP_006591593.1">
    <property type="nucleotide sequence ID" value="NZ_BAHD01000016.1"/>
</dbReference>
<accession>K6WMM5</accession>
<comment type="caution">
    <text evidence="9">The sequence shown here is derived from an EMBL/GenBank/DDBJ whole genome shotgun (WGS) entry which is preliminary data.</text>
</comment>
<protein>
    <submittedName>
        <fullName evidence="9">Cobalamin biosynthesis protein CobD</fullName>
    </submittedName>
</protein>
<evidence type="ECO:0000256" key="6">
    <source>
        <dbReference type="ARBA" id="ARBA00022692"/>
    </source>
</evidence>
<keyword evidence="8" id="KW-0472">Membrane</keyword>
<reference evidence="9 10" key="1">
    <citation type="submission" date="2012-08" db="EMBL/GenBank/DDBJ databases">
        <title>Whole genome shotgun sequence of Kineosphaera limosa NBRC 100340.</title>
        <authorList>
            <person name="Yoshida I."/>
            <person name="Isaki S."/>
            <person name="Hosoyama A."/>
            <person name="Tsuchikane K."/>
            <person name="Katsumata H."/>
            <person name="Ando Y."/>
            <person name="Ohji S."/>
            <person name="Hamada M."/>
            <person name="Tamura T."/>
            <person name="Yamazoe A."/>
            <person name="Yamazaki S."/>
            <person name="Fujita N."/>
        </authorList>
    </citation>
    <scope>NUCLEOTIDE SEQUENCE [LARGE SCALE GENOMIC DNA]</scope>
    <source>
        <strain evidence="9 10">NBRC 100340</strain>
    </source>
</reference>
<dbReference type="eggNOG" id="COG1270">
    <property type="taxonomic scope" value="Bacteria"/>
</dbReference>
<sequence>MPAPSVALGLLLGYLADEAWGDPQRGHPVALYGRAADALAQRMWQDEKAAGARFVAVAVGGPTLATLVLERRARGSFGPLGRVAVTAAATWVALGGRSLANEAQVMHDLLDADTDDLSAARVRLGHLCSRDASDLDRDDLARAAVESVAENTSDAVTGPLLWGAVAGPAGIVAYRCANTLDAMVGYRTGRYAQFGWAAARLDDLLNVPPARLTAALTVVAAPLVGGHPHAAWRAWWRD</sequence>
<evidence type="ECO:0000256" key="1">
    <source>
        <dbReference type="ARBA" id="ARBA00004651"/>
    </source>
</evidence>
<dbReference type="HAMAP" id="MF_00024">
    <property type="entry name" value="CobD_CbiB"/>
    <property type="match status" value="1"/>
</dbReference>
<dbReference type="InterPro" id="IPR004485">
    <property type="entry name" value="Cobalamin_biosynth_CobD/CbiB"/>
</dbReference>
<proteinExistence type="inferred from homology"/>
<keyword evidence="7" id="KW-1133">Transmembrane helix</keyword>
<dbReference type="PANTHER" id="PTHR34308">
    <property type="entry name" value="COBALAMIN BIOSYNTHESIS PROTEIN CBIB"/>
    <property type="match status" value="1"/>
</dbReference>
<comment type="pathway">
    <text evidence="2">Cofactor biosynthesis; adenosylcobalamin biosynthesis.</text>
</comment>
<evidence type="ECO:0000256" key="3">
    <source>
        <dbReference type="ARBA" id="ARBA00006263"/>
    </source>
</evidence>
<dbReference type="GO" id="GO:0048472">
    <property type="term" value="F:threonine-phosphate decarboxylase activity"/>
    <property type="evidence" value="ECO:0007669"/>
    <property type="project" value="InterPro"/>
</dbReference>
<dbReference type="Proteomes" id="UP000008366">
    <property type="component" value="Unassembled WGS sequence"/>
</dbReference>
<keyword evidence="10" id="KW-1185">Reference proteome</keyword>
<organism evidence="9 10">
    <name type="scientific">Kineosphaera limosa NBRC 100340</name>
    <dbReference type="NCBI Taxonomy" id="1184609"/>
    <lineage>
        <taxon>Bacteria</taxon>
        <taxon>Bacillati</taxon>
        <taxon>Actinomycetota</taxon>
        <taxon>Actinomycetes</taxon>
        <taxon>Micrococcales</taxon>
        <taxon>Dermatophilaceae</taxon>
        <taxon>Kineosphaera</taxon>
    </lineage>
</organism>
<comment type="subcellular location">
    <subcellularLocation>
        <location evidence="1">Cell membrane</location>
        <topology evidence="1">Multi-pass membrane protein</topology>
    </subcellularLocation>
</comment>
<dbReference type="GO" id="GO:0009236">
    <property type="term" value="P:cobalamin biosynthetic process"/>
    <property type="evidence" value="ECO:0007669"/>
    <property type="project" value="UniProtKB-UniPathway"/>
</dbReference>
<evidence type="ECO:0000313" key="9">
    <source>
        <dbReference type="EMBL" id="GAB95061.1"/>
    </source>
</evidence>
<dbReference type="OrthoDB" id="9811967at2"/>
<evidence type="ECO:0000256" key="2">
    <source>
        <dbReference type="ARBA" id="ARBA00004953"/>
    </source>
</evidence>
<dbReference type="GO" id="GO:0005886">
    <property type="term" value="C:plasma membrane"/>
    <property type="evidence" value="ECO:0007669"/>
    <property type="project" value="UniProtKB-SubCell"/>
</dbReference>
<comment type="similarity">
    <text evidence="3">Belongs to the CobD/CbiB family.</text>
</comment>
<name>K6WMM5_9MICO</name>
<keyword evidence="4" id="KW-1003">Cell membrane</keyword>
<dbReference type="EMBL" id="BAHD01000016">
    <property type="protein sequence ID" value="GAB95061.1"/>
    <property type="molecule type" value="Genomic_DNA"/>
</dbReference>
<evidence type="ECO:0000256" key="8">
    <source>
        <dbReference type="ARBA" id="ARBA00023136"/>
    </source>
</evidence>
<keyword evidence="6" id="KW-0812">Transmembrane</keyword>
<evidence type="ECO:0000256" key="4">
    <source>
        <dbReference type="ARBA" id="ARBA00022475"/>
    </source>
</evidence>